<comment type="caution">
    <text evidence="2">The sequence shown here is derived from an EMBL/GenBank/DDBJ whole genome shotgun (WGS) entry which is preliminary data.</text>
</comment>
<dbReference type="Proteomes" id="UP000246744">
    <property type="component" value="Unassembled WGS sequence"/>
</dbReference>
<dbReference type="PIRSF" id="PIRSF008159">
    <property type="entry name" value="UCP008159_ABC"/>
    <property type="match status" value="1"/>
</dbReference>
<dbReference type="InterPro" id="IPR010412">
    <property type="entry name" value="DUF1007"/>
</dbReference>
<keyword evidence="3" id="KW-1185">Reference proteome</keyword>
<name>A0A317PZX5_9ENTR</name>
<reference evidence="2 3" key="1">
    <citation type="submission" date="2018-05" db="EMBL/GenBank/DDBJ databases">
        <title>Genomic Encyclopedia of Type Strains, Phase IV (KMG-IV): sequencing the most valuable type-strain genomes for metagenomic binning, comparative biology and taxonomic classification.</title>
        <authorList>
            <person name="Goeker M."/>
        </authorList>
    </citation>
    <scope>NUCLEOTIDE SEQUENCE [LARGE SCALE GENOMIC DNA]</scope>
    <source>
        <strain evidence="2 3">DSM 19579</strain>
    </source>
</reference>
<dbReference type="EMBL" id="QGTS01000005">
    <property type="protein sequence ID" value="PWW09395.1"/>
    <property type="molecule type" value="Genomic_DNA"/>
</dbReference>
<feature type="signal peptide" evidence="1">
    <location>
        <begin position="1"/>
        <end position="19"/>
    </location>
</feature>
<dbReference type="InterPro" id="IPR016537">
    <property type="entry name" value="UCP008159_ABC"/>
</dbReference>
<feature type="chain" id="PRO_5016312979" evidence="1">
    <location>
        <begin position="20"/>
        <end position="204"/>
    </location>
</feature>
<evidence type="ECO:0000256" key="1">
    <source>
        <dbReference type="SAM" id="SignalP"/>
    </source>
</evidence>
<organism evidence="2 3">
    <name type="scientific">Mangrovibacter plantisponsor</name>
    <dbReference type="NCBI Taxonomy" id="451513"/>
    <lineage>
        <taxon>Bacteria</taxon>
        <taxon>Pseudomonadati</taxon>
        <taxon>Pseudomonadota</taxon>
        <taxon>Gammaproteobacteria</taxon>
        <taxon>Enterobacterales</taxon>
        <taxon>Enterobacteriaceae</taxon>
        <taxon>Mangrovibacter</taxon>
    </lineage>
</organism>
<dbReference type="OrthoDB" id="5781652at2"/>
<protein>
    <submittedName>
        <fullName evidence="2">ABC-type uncharacterized transport system substrate-binding protein</fullName>
    </submittedName>
</protein>
<keyword evidence="1" id="KW-0732">Signal</keyword>
<dbReference type="AlphaFoldDB" id="A0A317PZX5"/>
<gene>
    <name evidence="2" type="ORF">DES37_10541</name>
</gene>
<sequence>MKYKWILLMTLTCTGPLLAHPHSFIDIQTHAVGDTQLSSLQMRWEMDEVTSADLLYDAGEAPEGDAVWQKLAQEVMDTIRQQHYFTTLWYDQKPVKLQAGPDSGKLYKTGHKAVLSFTLVPDTPLALAGHTFRLQTYDPTYYVDMSWVKDSDVTWPGECKVAVKTPKPDADMRAWALSLDNQSVPDEDLALGEHFAQKVEVTCP</sequence>
<evidence type="ECO:0000313" key="3">
    <source>
        <dbReference type="Proteomes" id="UP000246744"/>
    </source>
</evidence>
<evidence type="ECO:0000313" key="2">
    <source>
        <dbReference type="EMBL" id="PWW09395.1"/>
    </source>
</evidence>
<accession>A0A317PZX5</accession>
<dbReference type="Pfam" id="PF06226">
    <property type="entry name" value="DUF1007"/>
    <property type="match status" value="1"/>
</dbReference>
<proteinExistence type="predicted"/>